<dbReference type="Gene3D" id="3.40.50.300">
    <property type="entry name" value="P-loop containing nucleotide triphosphate hydrolases"/>
    <property type="match status" value="1"/>
</dbReference>
<dbReference type="EMBL" id="BOMH01000062">
    <property type="protein sequence ID" value="GID69499.1"/>
    <property type="molecule type" value="Genomic_DNA"/>
</dbReference>
<evidence type="ECO:0000259" key="1">
    <source>
        <dbReference type="Pfam" id="PF00931"/>
    </source>
</evidence>
<gene>
    <name evidence="2" type="ORF">Acy02nite_73800</name>
</gene>
<organism evidence="2 3">
    <name type="scientific">Actinoplanes cyaneus</name>
    <dbReference type="NCBI Taxonomy" id="52696"/>
    <lineage>
        <taxon>Bacteria</taxon>
        <taxon>Bacillati</taxon>
        <taxon>Actinomycetota</taxon>
        <taxon>Actinomycetes</taxon>
        <taxon>Micromonosporales</taxon>
        <taxon>Micromonosporaceae</taxon>
        <taxon>Actinoplanes</taxon>
    </lineage>
</organism>
<sequence>MGVKDRGVPTDRSQWPGNGPMLRWLLHCDRLRGRAGCPSLSRIAFGMSLKSPTRVHDMLRGRSLPADKGQAVLLLEALGGDGDEIGRGVVLYHRALAAAEPRTSSGPPAPLVSVDRLINLPCLPATAFLGRDELFADLGSHLEQPVTVAVFGLGGVGKTEIALQYAHRALGRHRIVWWLPAHDTALLENGLSRLAYALDPVLAVQSLPPAITADRAVRWLESNTGWLLVLDNVENQETIDPLLARVSGRGRIIVTTRRELSGRHGMRLLPVGVLSARASAALLETLLDNTGPDGLEELASTLGHLPLGLVQAAAYIRQTRTSVRHYLRLFDQAPLSLLRYEGLDVPIAVSKVWALTFERVELLSPTAVAALRMIACYEPEDIPRYIVVPTADEAAVDEALALLASYSMITLTEQTVSIHRLVQLLVAAQHELDFGDAAKRLITALSCDTVDPTPGEWMRWSALIPHVRRVALHQPLVRFSTPLAMLLWRCQKFIDRSAPPGGEAATEVLAQTLPALVDAVVRNRPGPARGSSPAASDLLEAATYLRTLLRHATEIAHEWEKDRPVHGRTYSVLSAIHVEDADIAVDIARVTGSVGQNDPWPVNVTRETLLGFGADALLYAFHRSYFVHERIRGKGHPDLQLHMNIAYELSPKLGWSFTADTGQTIF</sequence>
<comment type="caution">
    <text evidence="2">The sequence shown here is derived from an EMBL/GenBank/DDBJ whole genome shotgun (WGS) entry which is preliminary data.</text>
</comment>
<proteinExistence type="predicted"/>
<dbReference type="PANTHER" id="PTHR35205">
    <property type="entry name" value="NB-ARC AND TPR DOMAIN PROTEIN"/>
    <property type="match status" value="1"/>
</dbReference>
<dbReference type="InterPro" id="IPR002182">
    <property type="entry name" value="NB-ARC"/>
</dbReference>
<reference evidence="2" key="1">
    <citation type="submission" date="2021-01" db="EMBL/GenBank/DDBJ databases">
        <title>Whole genome shotgun sequence of Actinoplanes cyaneus NBRC 14990.</title>
        <authorList>
            <person name="Komaki H."/>
            <person name="Tamura T."/>
        </authorList>
    </citation>
    <scope>NUCLEOTIDE SEQUENCE</scope>
    <source>
        <strain evidence="2">NBRC 14990</strain>
    </source>
</reference>
<accession>A0A919MBD0</accession>
<dbReference type="AlphaFoldDB" id="A0A919MBD0"/>
<dbReference type="Pfam" id="PF00931">
    <property type="entry name" value="NB-ARC"/>
    <property type="match status" value="1"/>
</dbReference>
<name>A0A919MBD0_9ACTN</name>
<keyword evidence="3" id="KW-1185">Reference proteome</keyword>
<dbReference type="Proteomes" id="UP000619479">
    <property type="component" value="Unassembled WGS sequence"/>
</dbReference>
<protein>
    <recommendedName>
        <fullName evidence="1">NB-ARC domain-containing protein</fullName>
    </recommendedName>
</protein>
<evidence type="ECO:0000313" key="3">
    <source>
        <dbReference type="Proteomes" id="UP000619479"/>
    </source>
</evidence>
<dbReference type="SUPFAM" id="SSF52540">
    <property type="entry name" value="P-loop containing nucleoside triphosphate hydrolases"/>
    <property type="match status" value="1"/>
</dbReference>
<dbReference type="InterPro" id="IPR027417">
    <property type="entry name" value="P-loop_NTPase"/>
</dbReference>
<evidence type="ECO:0000313" key="2">
    <source>
        <dbReference type="EMBL" id="GID69499.1"/>
    </source>
</evidence>
<feature type="domain" description="NB-ARC" evidence="1">
    <location>
        <begin position="144"/>
        <end position="262"/>
    </location>
</feature>
<dbReference type="PANTHER" id="PTHR35205:SF1">
    <property type="entry name" value="ZU5 DOMAIN-CONTAINING PROTEIN"/>
    <property type="match status" value="1"/>
</dbReference>